<dbReference type="InterPro" id="IPR024185">
    <property type="entry name" value="FTHF_cligase-like_sf"/>
</dbReference>
<keyword evidence="1" id="KW-0460">Magnesium</keyword>
<keyword evidence="1" id="KW-0547">Nucleotide-binding</keyword>
<keyword evidence="2" id="KW-0436">Ligase</keyword>
<dbReference type="PIRSF" id="PIRSF006806">
    <property type="entry name" value="FTHF_cligase"/>
    <property type="match status" value="1"/>
</dbReference>
<comment type="similarity">
    <text evidence="1">Belongs to the 5-formyltetrahydrofolate cyclo-ligase family.</text>
</comment>
<protein>
    <recommendedName>
        <fullName evidence="1">5-formyltetrahydrofolate cyclo-ligase</fullName>
        <ecNumber evidence="1">6.3.3.2</ecNumber>
    </recommendedName>
</protein>
<keyword evidence="1" id="KW-0067">ATP-binding</keyword>
<dbReference type="PANTHER" id="PTHR23407">
    <property type="entry name" value="ATPASE INHIBITOR/5-FORMYLTETRAHYDROFOLATE CYCLO-LIGASE"/>
    <property type="match status" value="1"/>
</dbReference>
<sequence>MLKKDLRTKYYALRKELTPFEVASKSLVISNNVLKLSIWSEDFYHIFLPISSKKEVDTLNILSILQGKDKNVVVPKVHSNALKHFLLTDNTKFKNSKWGVPEPENGIEIDPYKIDVVFIPLLAFDLKGNRVGYGKGYYDNFLYNCKKEVVKVGLSFFEAEESISDVNTNDVPLDYCVTPETNYSFKDS</sequence>
<dbReference type="Gene3D" id="3.40.50.10420">
    <property type="entry name" value="NagB/RpiA/CoA transferase-like"/>
    <property type="match status" value="1"/>
</dbReference>
<dbReference type="Proteomes" id="UP001356308">
    <property type="component" value="Unassembled WGS sequence"/>
</dbReference>
<comment type="cofactor">
    <cofactor evidence="1">
        <name>Mg(2+)</name>
        <dbReference type="ChEBI" id="CHEBI:18420"/>
    </cofactor>
</comment>
<accession>A0ABU7IR87</accession>
<dbReference type="SUPFAM" id="SSF100950">
    <property type="entry name" value="NagB/RpiA/CoA transferase-like"/>
    <property type="match status" value="1"/>
</dbReference>
<dbReference type="NCBIfam" id="TIGR02727">
    <property type="entry name" value="MTHFS_bact"/>
    <property type="match status" value="1"/>
</dbReference>
<dbReference type="Pfam" id="PF01812">
    <property type="entry name" value="5-FTHF_cyc-lig"/>
    <property type="match status" value="1"/>
</dbReference>
<gene>
    <name evidence="2" type="ORF">V1I91_05310</name>
</gene>
<dbReference type="InterPro" id="IPR002698">
    <property type="entry name" value="FTHF_cligase"/>
</dbReference>
<evidence type="ECO:0000313" key="2">
    <source>
        <dbReference type="EMBL" id="MEE1975474.1"/>
    </source>
</evidence>
<evidence type="ECO:0000256" key="1">
    <source>
        <dbReference type="RuleBase" id="RU361279"/>
    </source>
</evidence>
<dbReference type="EMBL" id="JAZDDG010000002">
    <property type="protein sequence ID" value="MEE1975474.1"/>
    <property type="molecule type" value="Genomic_DNA"/>
</dbReference>
<dbReference type="PANTHER" id="PTHR23407:SF11">
    <property type="entry name" value="CHROMOSOME UNDETERMINED SCAFFOLD_24, WHOLE GENOME SHOTGUN SEQUENCE"/>
    <property type="match status" value="1"/>
</dbReference>
<organism evidence="2 3">
    <name type="scientific">Maribacter cobaltidurans</name>
    <dbReference type="NCBI Taxonomy" id="1178778"/>
    <lineage>
        <taxon>Bacteria</taxon>
        <taxon>Pseudomonadati</taxon>
        <taxon>Bacteroidota</taxon>
        <taxon>Flavobacteriia</taxon>
        <taxon>Flavobacteriales</taxon>
        <taxon>Flavobacteriaceae</taxon>
        <taxon>Maribacter</taxon>
    </lineage>
</organism>
<keyword evidence="1" id="KW-0479">Metal-binding</keyword>
<evidence type="ECO:0000313" key="3">
    <source>
        <dbReference type="Proteomes" id="UP001356308"/>
    </source>
</evidence>
<comment type="caution">
    <text evidence="2">The sequence shown here is derived from an EMBL/GenBank/DDBJ whole genome shotgun (WGS) entry which is preliminary data.</text>
</comment>
<dbReference type="EC" id="6.3.3.2" evidence="1"/>
<keyword evidence="3" id="KW-1185">Reference proteome</keyword>
<comment type="catalytic activity">
    <reaction evidence="1">
        <text>(6S)-5-formyl-5,6,7,8-tetrahydrofolate + ATP = (6R)-5,10-methenyltetrahydrofolate + ADP + phosphate</text>
        <dbReference type="Rhea" id="RHEA:10488"/>
        <dbReference type="ChEBI" id="CHEBI:30616"/>
        <dbReference type="ChEBI" id="CHEBI:43474"/>
        <dbReference type="ChEBI" id="CHEBI:57455"/>
        <dbReference type="ChEBI" id="CHEBI:57457"/>
        <dbReference type="ChEBI" id="CHEBI:456216"/>
        <dbReference type="EC" id="6.3.3.2"/>
    </reaction>
</comment>
<name>A0ABU7IR87_9FLAO</name>
<proteinExistence type="inferred from homology"/>
<dbReference type="InterPro" id="IPR037171">
    <property type="entry name" value="NagB/RpiA_transferase-like"/>
</dbReference>
<dbReference type="RefSeq" id="WP_272650295.1">
    <property type="nucleotide sequence ID" value="NZ_JAZDDG010000002.1"/>
</dbReference>
<reference evidence="2 3" key="1">
    <citation type="submission" date="2024-01" db="EMBL/GenBank/DDBJ databases">
        <title>Maribacter spp. originated from different algae showed divergent polysaccharides utilization ability.</title>
        <authorList>
            <person name="Wang H."/>
            <person name="Wu Y."/>
        </authorList>
    </citation>
    <scope>NUCLEOTIDE SEQUENCE [LARGE SCALE GENOMIC DNA]</scope>
    <source>
        <strain evidence="2 3">PR1</strain>
    </source>
</reference>
<dbReference type="GO" id="GO:0030272">
    <property type="term" value="F:5-formyltetrahydrofolate cyclo-ligase activity"/>
    <property type="evidence" value="ECO:0007669"/>
    <property type="project" value="UniProtKB-EC"/>
</dbReference>